<feature type="region of interest" description="Disordered" evidence="9">
    <location>
        <begin position="1"/>
        <end position="27"/>
    </location>
</feature>
<dbReference type="Pfam" id="PF13847">
    <property type="entry name" value="Methyltransf_31"/>
    <property type="match status" value="1"/>
</dbReference>
<evidence type="ECO:0000256" key="4">
    <source>
        <dbReference type="ARBA" id="ARBA00034521"/>
    </source>
</evidence>
<dbReference type="PANTHER" id="PTHR43675:SF8">
    <property type="entry name" value="ARSENITE METHYLTRANSFERASE"/>
    <property type="match status" value="1"/>
</dbReference>
<accession>A0AAW1NJ19</accession>
<evidence type="ECO:0000256" key="2">
    <source>
        <dbReference type="ARBA" id="ARBA00022691"/>
    </source>
</evidence>
<dbReference type="SUPFAM" id="SSF53335">
    <property type="entry name" value="S-adenosyl-L-methionine-dependent methyltransferases"/>
    <property type="match status" value="1"/>
</dbReference>
<dbReference type="Gene3D" id="3.40.50.150">
    <property type="entry name" value="Vaccinia Virus protein VP39"/>
    <property type="match status" value="1"/>
</dbReference>
<feature type="domain" description="Methyltransferase" evidence="10">
    <location>
        <begin position="64"/>
        <end position="206"/>
    </location>
</feature>
<dbReference type="Gene3D" id="3.40.5.100">
    <property type="match status" value="1"/>
</dbReference>
<reference evidence="11 12" key="1">
    <citation type="journal article" date="2024" name="Nat. Commun.">
        <title>Phylogenomics reveals the evolutionary origins of lichenization in chlorophyte algae.</title>
        <authorList>
            <person name="Puginier C."/>
            <person name="Libourel C."/>
            <person name="Otte J."/>
            <person name="Skaloud P."/>
            <person name="Haon M."/>
            <person name="Grisel S."/>
            <person name="Petersen M."/>
            <person name="Berrin J.G."/>
            <person name="Delaux P.M."/>
            <person name="Dal Grande F."/>
            <person name="Keller J."/>
        </authorList>
    </citation>
    <scope>NUCLEOTIDE SEQUENCE [LARGE SCALE GENOMIC DNA]</scope>
    <source>
        <strain evidence="11 12">SAG 2036</strain>
    </source>
</reference>
<comment type="catalytic activity">
    <reaction evidence="6">
        <text>arsenic triglutathione + [thioredoxin]-dithiol + S-adenosyl-L-methionine + 2 H2O = methylarsonous acid + [thioredoxin]-disulfide + 3 glutathione + S-adenosyl-L-homocysteine + H(+)</text>
        <dbReference type="Rhea" id="RHEA:69460"/>
        <dbReference type="Rhea" id="RHEA-COMP:10698"/>
        <dbReference type="Rhea" id="RHEA-COMP:10700"/>
        <dbReference type="ChEBI" id="CHEBI:15377"/>
        <dbReference type="ChEBI" id="CHEBI:15378"/>
        <dbReference type="ChEBI" id="CHEBI:17826"/>
        <dbReference type="ChEBI" id="CHEBI:29950"/>
        <dbReference type="ChEBI" id="CHEBI:50058"/>
        <dbReference type="ChEBI" id="CHEBI:57856"/>
        <dbReference type="ChEBI" id="CHEBI:57925"/>
        <dbReference type="ChEBI" id="CHEBI:59789"/>
        <dbReference type="ChEBI" id="CHEBI:183640"/>
        <dbReference type="EC" id="2.1.1.137"/>
    </reaction>
</comment>
<keyword evidence="2" id="KW-0949">S-adenosyl-L-methionine</keyword>
<dbReference type="CDD" id="cd02440">
    <property type="entry name" value="AdoMet_MTases"/>
    <property type="match status" value="1"/>
</dbReference>
<dbReference type="GO" id="GO:0030791">
    <property type="term" value="F:arsenite methyltransferase activity"/>
    <property type="evidence" value="ECO:0007669"/>
    <property type="project" value="UniProtKB-EC"/>
</dbReference>
<feature type="compositionally biased region" description="Basic residues" evidence="9">
    <location>
        <begin position="16"/>
        <end position="27"/>
    </location>
</feature>
<evidence type="ECO:0000256" key="8">
    <source>
        <dbReference type="ARBA" id="ARBA00048428"/>
    </source>
</evidence>
<dbReference type="EC" id="2.1.1.137" evidence="4"/>
<evidence type="ECO:0000256" key="5">
    <source>
        <dbReference type="ARBA" id="ARBA00034545"/>
    </source>
</evidence>
<protein>
    <recommendedName>
        <fullName evidence="5">Arsenite methyltransferase</fullName>
        <ecNumber evidence="4">2.1.1.137</ecNumber>
    </recommendedName>
</protein>
<keyword evidence="1" id="KW-0808">Transferase</keyword>
<evidence type="ECO:0000313" key="12">
    <source>
        <dbReference type="Proteomes" id="UP001465755"/>
    </source>
</evidence>
<dbReference type="EMBL" id="JALJOQ010000286">
    <property type="protein sequence ID" value="KAK9785958.1"/>
    <property type="molecule type" value="Genomic_DNA"/>
</dbReference>
<comment type="similarity">
    <text evidence="3">Belongs to the methyltransferase superfamily. Arsenite methyltransferase family.</text>
</comment>
<evidence type="ECO:0000313" key="11">
    <source>
        <dbReference type="EMBL" id="KAK9785958.1"/>
    </source>
</evidence>
<evidence type="ECO:0000256" key="7">
    <source>
        <dbReference type="ARBA" id="ARBA00047943"/>
    </source>
</evidence>
<evidence type="ECO:0000256" key="9">
    <source>
        <dbReference type="SAM" id="MobiDB-lite"/>
    </source>
</evidence>
<evidence type="ECO:0000259" key="10">
    <source>
        <dbReference type="Pfam" id="PF13847"/>
    </source>
</evidence>
<dbReference type="PANTHER" id="PTHR43675">
    <property type="entry name" value="ARSENITE METHYLTRANSFERASE"/>
    <property type="match status" value="1"/>
</dbReference>
<dbReference type="InterPro" id="IPR026669">
    <property type="entry name" value="Arsenite_MeTrfase-like"/>
</dbReference>
<proteinExistence type="inferred from homology"/>
<dbReference type="InterPro" id="IPR025714">
    <property type="entry name" value="Methyltranfer_dom"/>
</dbReference>
<organism evidence="11 12">
    <name type="scientific">Symbiochloris irregularis</name>
    <dbReference type="NCBI Taxonomy" id="706552"/>
    <lineage>
        <taxon>Eukaryota</taxon>
        <taxon>Viridiplantae</taxon>
        <taxon>Chlorophyta</taxon>
        <taxon>core chlorophytes</taxon>
        <taxon>Trebouxiophyceae</taxon>
        <taxon>Trebouxiales</taxon>
        <taxon>Trebouxiaceae</taxon>
        <taxon>Symbiochloris</taxon>
    </lineage>
</organism>
<comment type="catalytic activity">
    <reaction evidence="7">
        <text>arsenic triglutathione + 2 [thioredoxin]-dithiol + 2 S-adenosyl-L-methionine + H2O = dimethylarsinous acid + 2 [thioredoxin]-disulfide + 3 glutathione + 2 S-adenosyl-L-homocysteine + 2 H(+)</text>
        <dbReference type="Rhea" id="RHEA:69464"/>
        <dbReference type="Rhea" id="RHEA-COMP:10698"/>
        <dbReference type="Rhea" id="RHEA-COMP:10700"/>
        <dbReference type="ChEBI" id="CHEBI:15377"/>
        <dbReference type="ChEBI" id="CHEBI:15378"/>
        <dbReference type="ChEBI" id="CHEBI:23808"/>
        <dbReference type="ChEBI" id="CHEBI:29950"/>
        <dbReference type="ChEBI" id="CHEBI:50058"/>
        <dbReference type="ChEBI" id="CHEBI:57856"/>
        <dbReference type="ChEBI" id="CHEBI:57925"/>
        <dbReference type="ChEBI" id="CHEBI:59789"/>
        <dbReference type="ChEBI" id="CHEBI:183640"/>
        <dbReference type="EC" id="2.1.1.137"/>
    </reaction>
</comment>
<sequence>MRVGRNANFPQVAPRRTSRRRNSPLSKFVRRRPSAGIRALLKKVPQAVLERFYGCGAPLPLGIDGLQVLDLGSGSGRDSYVCAALVGQTGCVTGVDMTDEQLQVAQTHSEEYCRSLGYAEPNLHFIRGRIEDLQAAGISDSSVNLVISNCVINLSPDKPAVLREVYRVLKPGGELYFSDVYSDRRIPAAVQKHEVLWGECIAGAMYLEDFRRAALSAGFADVRMLAPPAPITVDDPALQAVVGNARFSSITFRLFKLPELLESICEDYGQIAIYKGTITGHEHLYILDDHHVFQTNKPEAVCGNTAAMVGDSWLSRHFQVLGDRSTHYGAFVCGPASAQVPPVAGNASAACCG</sequence>
<keyword evidence="12" id="KW-1185">Reference proteome</keyword>
<name>A0AAW1NJ19_9CHLO</name>
<evidence type="ECO:0000256" key="6">
    <source>
        <dbReference type="ARBA" id="ARBA00047941"/>
    </source>
</evidence>
<comment type="caution">
    <text evidence="11">The sequence shown here is derived from an EMBL/GenBank/DDBJ whole genome shotgun (WGS) entry which is preliminary data.</text>
</comment>
<dbReference type="Proteomes" id="UP001465755">
    <property type="component" value="Unassembled WGS sequence"/>
</dbReference>
<evidence type="ECO:0000256" key="3">
    <source>
        <dbReference type="ARBA" id="ARBA00034487"/>
    </source>
</evidence>
<comment type="catalytic activity">
    <reaction evidence="8">
        <text>arsenic triglutathione + 3 [thioredoxin]-dithiol + 3 S-adenosyl-L-methionine = trimethylarsine + 3 [thioredoxin]-disulfide + 3 glutathione + 3 S-adenosyl-L-homocysteine + 3 H(+)</text>
        <dbReference type="Rhea" id="RHEA:69432"/>
        <dbReference type="Rhea" id="RHEA-COMP:10698"/>
        <dbReference type="Rhea" id="RHEA-COMP:10700"/>
        <dbReference type="ChEBI" id="CHEBI:15378"/>
        <dbReference type="ChEBI" id="CHEBI:27130"/>
        <dbReference type="ChEBI" id="CHEBI:29950"/>
        <dbReference type="ChEBI" id="CHEBI:50058"/>
        <dbReference type="ChEBI" id="CHEBI:57856"/>
        <dbReference type="ChEBI" id="CHEBI:57925"/>
        <dbReference type="ChEBI" id="CHEBI:59789"/>
        <dbReference type="ChEBI" id="CHEBI:183640"/>
        <dbReference type="EC" id="2.1.1.137"/>
    </reaction>
</comment>
<evidence type="ECO:0000256" key="1">
    <source>
        <dbReference type="ARBA" id="ARBA00022679"/>
    </source>
</evidence>
<dbReference type="InterPro" id="IPR029063">
    <property type="entry name" value="SAM-dependent_MTases_sf"/>
</dbReference>
<dbReference type="AlphaFoldDB" id="A0AAW1NJ19"/>
<gene>
    <name evidence="11" type="ORF">WJX73_006538</name>
</gene>